<name>A0A1D8UX11_9PROT</name>
<dbReference type="PANTHER" id="PTHR30471">
    <property type="entry name" value="DNA REPAIR PROTEIN RADC"/>
    <property type="match status" value="1"/>
</dbReference>
<sequence length="223" mass="24686">MNEIAFRGTGPQGHRARMRARILVNGAETLADYEVLEMLLFFGIPRRDTKPLAKGLIQHFGSLFEVFRAQGKELHAFGLSDAAIRALRLPAIAAERLAGAEARVRPMLGNWAQLLAYVEIAILGAKPGQLRILYLDNRNRLLADEPIETDAITAPIFCRALSLHATALIGLELAETDMLKNAKRRARLAKQIEQEAQYLAITLHDVMIMGEGTPISLRQEGLL</sequence>
<dbReference type="Gene3D" id="3.40.140.10">
    <property type="entry name" value="Cytidine Deaminase, domain 2"/>
    <property type="match status" value="1"/>
</dbReference>
<dbReference type="eggNOG" id="COG2003">
    <property type="taxonomic scope" value="Bacteria"/>
</dbReference>
<dbReference type="EMBL" id="CP014674">
    <property type="protein sequence ID" value="AOX18179.1"/>
    <property type="molecule type" value="Genomic_DNA"/>
</dbReference>
<dbReference type="STRING" id="153496.A0U89_07190"/>
<gene>
    <name evidence="3" type="ORF">A0U89_07190</name>
</gene>
<keyword evidence="1" id="KW-0645">Protease</keyword>
<dbReference type="KEGG" id="kba:A0U89_07190"/>
<dbReference type="Proteomes" id="UP000179145">
    <property type="component" value="Chromosome"/>
</dbReference>
<dbReference type="AlphaFoldDB" id="A0A1D8UX11"/>
<keyword evidence="1" id="KW-0378">Hydrolase</keyword>
<dbReference type="Pfam" id="PF04002">
    <property type="entry name" value="RadC"/>
    <property type="match status" value="1"/>
</dbReference>
<evidence type="ECO:0000256" key="1">
    <source>
        <dbReference type="ARBA" id="ARBA00023049"/>
    </source>
</evidence>
<keyword evidence="4" id="KW-1185">Reference proteome</keyword>
<accession>A0A1D8UX11</accession>
<keyword evidence="1" id="KW-0482">Metalloprotease</keyword>
<organism evidence="3 4">
    <name type="scientific">Kozakia baliensis</name>
    <dbReference type="NCBI Taxonomy" id="153496"/>
    <lineage>
        <taxon>Bacteria</taxon>
        <taxon>Pseudomonadati</taxon>
        <taxon>Pseudomonadota</taxon>
        <taxon>Alphaproteobacteria</taxon>
        <taxon>Acetobacterales</taxon>
        <taxon>Acetobacteraceae</taxon>
        <taxon>Kozakia</taxon>
    </lineage>
</organism>
<dbReference type="InterPro" id="IPR025657">
    <property type="entry name" value="RadC_JAB"/>
</dbReference>
<evidence type="ECO:0000259" key="2">
    <source>
        <dbReference type="Pfam" id="PF04002"/>
    </source>
</evidence>
<dbReference type="InterPro" id="IPR001405">
    <property type="entry name" value="UPF0758"/>
</dbReference>
<protein>
    <submittedName>
        <fullName evidence="3">DNA repair protein RadC</fullName>
    </submittedName>
</protein>
<dbReference type="GO" id="GO:0008237">
    <property type="term" value="F:metallopeptidase activity"/>
    <property type="evidence" value="ECO:0007669"/>
    <property type="project" value="UniProtKB-KW"/>
</dbReference>
<evidence type="ECO:0000313" key="3">
    <source>
        <dbReference type="EMBL" id="AOX18179.1"/>
    </source>
</evidence>
<dbReference type="PANTHER" id="PTHR30471:SF3">
    <property type="entry name" value="UPF0758 PROTEIN YEES-RELATED"/>
    <property type="match status" value="1"/>
</dbReference>
<feature type="domain" description="RadC-like JAB" evidence="2">
    <location>
        <begin position="110"/>
        <end position="222"/>
    </location>
</feature>
<proteinExistence type="predicted"/>
<evidence type="ECO:0000313" key="4">
    <source>
        <dbReference type="Proteomes" id="UP000179145"/>
    </source>
</evidence>
<reference evidence="3 4" key="1">
    <citation type="journal article" date="2016" name="Microb. Cell Fact.">
        <title>Dissection of exopolysaccharide biosynthesis in Kozakia baliensis.</title>
        <authorList>
            <person name="Brandt J.U."/>
            <person name="Jakob F."/>
            <person name="Behr J."/>
            <person name="Geissler A.J."/>
            <person name="Vogel R.F."/>
        </authorList>
    </citation>
    <scope>NUCLEOTIDE SEQUENCE [LARGE SCALE GENOMIC DNA]</scope>
    <source>
        <strain evidence="3 4">DSM 14400</strain>
    </source>
</reference>